<dbReference type="AlphaFoldDB" id="A0A2P2P1H4"/>
<accession>A0A2P2P1H4</accession>
<proteinExistence type="predicted"/>
<dbReference type="EMBL" id="GGEC01068045">
    <property type="protein sequence ID" value="MBX48529.1"/>
    <property type="molecule type" value="Transcribed_RNA"/>
</dbReference>
<protein>
    <submittedName>
        <fullName evidence="1">Uncharacterized protein</fullName>
    </submittedName>
</protein>
<evidence type="ECO:0000313" key="1">
    <source>
        <dbReference type="EMBL" id="MBX48529.1"/>
    </source>
</evidence>
<organism evidence="1">
    <name type="scientific">Rhizophora mucronata</name>
    <name type="common">Asiatic mangrove</name>
    <dbReference type="NCBI Taxonomy" id="61149"/>
    <lineage>
        <taxon>Eukaryota</taxon>
        <taxon>Viridiplantae</taxon>
        <taxon>Streptophyta</taxon>
        <taxon>Embryophyta</taxon>
        <taxon>Tracheophyta</taxon>
        <taxon>Spermatophyta</taxon>
        <taxon>Magnoliopsida</taxon>
        <taxon>eudicotyledons</taxon>
        <taxon>Gunneridae</taxon>
        <taxon>Pentapetalae</taxon>
        <taxon>rosids</taxon>
        <taxon>fabids</taxon>
        <taxon>Malpighiales</taxon>
        <taxon>Rhizophoraceae</taxon>
        <taxon>Rhizophora</taxon>
    </lineage>
</organism>
<name>A0A2P2P1H4_RHIMU</name>
<sequence>MLVVKLFINFEIGKKNSLVSFCQCVEDKKIA</sequence>
<reference evidence="1" key="1">
    <citation type="submission" date="2018-02" db="EMBL/GenBank/DDBJ databases">
        <title>Rhizophora mucronata_Transcriptome.</title>
        <authorList>
            <person name="Meera S.P."/>
            <person name="Sreeshan A."/>
            <person name="Augustine A."/>
        </authorList>
    </citation>
    <scope>NUCLEOTIDE SEQUENCE</scope>
    <source>
        <tissue evidence="1">Leaf</tissue>
    </source>
</reference>